<dbReference type="FunFam" id="3.40.640.10:FF:000006">
    <property type="entry name" value="5-aminolevulinate synthase, mitochondrial"/>
    <property type="match status" value="1"/>
</dbReference>
<evidence type="ECO:0000259" key="6">
    <source>
        <dbReference type="Pfam" id="PF00155"/>
    </source>
</evidence>
<dbReference type="CDD" id="cd06454">
    <property type="entry name" value="KBL_like"/>
    <property type="match status" value="1"/>
</dbReference>
<dbReference type="Pfam" id="PF00155">
    <property type="entry name" value="Aminotran_1_2"/>
    <property type="match status" value="1"/>
</dbReference>
<dbReference type="SUPFAM" id="SSF53383">
    <property type="entry name" value="PLP-dependent transferases"/>
    <property type="match status" value="1"/>
</dbReference>
<dbReference type="GO" id="GO:0003870">
    <property type="term" value="F:5-aminolevulinate synthase activity"/>
    <property type="evidence" value="ECO:0007669"/>
    <property type="project" value="UniProtKB-EC"/>
</dbReference>
<sequence>MTQTTPVSSRRQRNALVKAAVDFVTRAMVDGSYRTFLPLRRLADDYPNACFERRGAQHRTNVFCSNDYLGMSNHERVVAAARAALDEQGLGSGGSRNISGTSLYHVELEAELAALHGKESALVFNSGYVANDEALGVIGKLMPELVVLSDGKNHRSLIEGIRKSGLRKIVFEHNSIPDLEAKLGALPAEAPKLIVLESIYSMDGHFGPLEEVCRLKHRHNAMIFLDETHGVGVYGRTGAGVADSMGLAHEIDVIQGGFGKAHGATGGYVAGDAFLVDAIRLMAPGFIFTTSLPPLVLAAALASVRHLKQSNVERERLFANVSLLKDELRRHRLPVMDSPSHIVPVLIGDSFRCKSVSDALLREHGFYVQPINWPSVQRGQERLRVIVSSAHAERDIRAFALALARCMAAAS</sequence>
<comment type="similarity">
    <text evidence="2">Belongs to the class-II pyridoxal-phosphate-dependent aminotransferase family.</text>
</comment>
<reference evidence="7 8" key="1">
    <citation type="submission" date="2015-09" db="EMBL/GenBank/DDBJ databases">
        <title>Sorangium comparison.</title>
        <authorList>
            <person name="Zaburannyi N."/>
            <person name="Bunk B."/>
            <person name="Overmann J."/>
            <person name="Mueller R."/>
        </authorList>
    </citation>
    <scope>NUCLEOTIDE SEQUENCE [LARGE SCALE GENOMIC DNA]</scope>
    <source>
        <strain evidence="7 8">So ce26</strain>
    </source>
</reference>
<evidence type="ECO:0000313" key="8">
    <source>
        <dbReference type="Proteomes" id="UP000238348"/>
    </source>
</evidence>
<dbReference type="InterPro" id="IPR015421">
    <property type="entry name" value="PyrdxlP-dep_Trfase_major"/>
</dbReference>
<evidence type="ECO:0000313" key="7">
    <source>
        <dbReference type="EMBL" id="AUX44464.1"/>
    </source>
</evidence>
<evidence type="ECO:0000256" key="2">
    <source>
        <dbReference type="ARBA" id="ARBA00008392"/>
    </source>
</evidence>
<name>A0A2L0EYS3_SORCE</name>
<evidence type="ECO:0000256" key="3">
    <source>
        <dbReference type="ARBA" id="ARBA00022679"/>
    </source>
</evidence>
<protein>
    <submittedName>
        <fullName evidence="7">5-aminolevulinate synthase</fullName>
        <ecNumber evidence="7">2.3.1.37</ecNumber>
    </submittedName>
</protein>
<dbReference type="PANTHER" id="PTHR13693">
    <property type="entry name" value="CLASS II AMINOTRANSFERASE/8-AMINO-7-OXONONANOATE SYNTHASE"/>
    <property type="match status" value="1"/>
</dbReference>
<dbReference type="Gene3D" id="3.90.1150.10">
    <property type="entry name" value="Aspartate Aminotransferase, domain 1"/>
    <property type="match status" value="1"/>
</dbReference>
<evidence type="ECO:0000256" key="5">
    <source>
        <dbReference type="ARBA" id="ARBA00023315"/>
    </source>
</evidence>
<accession>A0A2L0EYS3</accession>
<dbReference type="GO" id="GO:0033014">
    <property type="term" value="P:tetrapyrrole biosynthetic process"/>
    <property type="evidence" value="ECO:0007669"/>
    <property type="project" value="InterPro"/>
</dbReference>
<dbReference type="AlphaFoldDB" id="A0A2L0EYS3"/>
<keyword evidence="3 7" id="KW-0808">Transferase</keyword>
<comment type="cofactor">
    <cofactor evidence="1">
        <name>pyridoxal 5'-phosphate</name>
        <dbReference type="ChEBI" id="CHEBI:597326"/>
    </cofactor>
</comment>
<dbReference type="InterPro" id="IPR010961">
    <property type="entry name" value="4pyrrol_synth_NH2levulA_synth"/>
</dbReference>
<dbReference type="NCBIfam" id="TIGR01821">
    <property type="entry name" value="5aminolev_synth"/>
    <property type="match status" value="1"/>
</dbReference>
<organism evidence="7 8">
    <name type="scientific">Sorangium cellulosum</name>
    <name type="common">Polyangium cellulosum</name>
    <dbReference type="NCBI Taxonomy" id="56"/>
    <lineage>
        <taxon>Bacteria</taxon>
        <taxon>Pseudomonadati</taxon>
        <taxon>Myxococcota</taxon>
        <taxon>Polyangia</taxon>
        <taxon>Polyangiales</taxon>
        <taxon>Polyangiaceae</taxon>
        <taxon>Sorangium</taxon>
    </lineage>
</organism>
<dbReference type="Gene3D" id="3.40.640.10">
    <property type="entry name" value="Type I PLP-dependent aspartate aminotransferase-like (Major domain)"/>
    <property type="match status" value="1"/>
</dbReference>
<dbReference type="EC" id="2.3.1.37" evidence="7"/>
<dbReference type="InterPro" id="IPR015422">
    <property type="entry name" value="PyrdxlP-dep_Trfase_small"/>
</dbReference>
<dbReference type="InterPro" id="IPR050087">
    <property type="entry name" value="AON_synthase_class-II"/>
</dbReference>
<evidence type="ECO:0000256" key="4">
    <source>
        <dbReference type="ARBA" id="ARBA00022898"/>
    </source>
</evidence>
<keyword evidence="5 7" id="KW-0012">Acyltransferase</keyword>
<dbReference type="EMBL" id="CP012673">
    <property type="protein sequence ID" value="AUX44464.1"/>
    <property type="molecule type" value="Genomic_DNA"/>
</dbReference>
<proteinExistence type="inferred from homology"/>
<gene>
    <name evidence="7" type="ORF">SOCE26_059280</name>
</gene>
<dbReference type="PANTHER" id="PTHR13693:SF102">
    <property type="entry name" value="2-AMINO-3-KETOBUTYRATE COENZYME A LIGASE, MITOCHONDRIAL"/>
    <property type="match status" value="1"/>
</dbReference>
<feature type="domain" description="Aminotransferase class I/classII large" evidence="6">
    <location>
        <begin position="63"/>
        <end position="400"/>
    </location>
</feature>
<keyword evidence="4" id="KW-0663">Pyridoxal phosphate</keyword>
<evidence type="ECO:0000256" key="1">
    <source>
        <dbReference type="ARBA" id="ARBA00001933"/>
    </source>
</evidence>
<dbReference type="InterPro" id="IPR004839">
    <property type="entry name" value="Aminotransferase_I/II_large"/>
</dbReference>
<dbReference type="Proteomes" id="UP000238348">
    <property type="component" value="Chromosome"/>
</dbReference>
<dbReference type="InterPro" id="IPR015424">
    <property type="entry name" value="PyrdxlP-dep_Trfase"/>
</dbReference>
<dbReference type="GO" id="GO:0030170">
    <property type="term" value="F:pyridoxal phosphate binding"/>
    <property type="evidence" value="ECO:0007669"/>
    <property type="project" value="InterPro"/>
</dbReference>